<evidence type="ECO:0000259" key="7">
    <source>
        <dbReference type="Pfam" id="PF12698"/>
    </source>
</evidence>
<evidence type="ECO:0000256" key="1">
    <source>
        <dbReference type="ARBA" id="ARBA00004651"/>
    </source>
</evidence>
<reference evidence="8 9" key="1">
    <citation type="submission" date="2020-01" db="EMBL/GenBank/DDBJ databases">
        <title>Polyphasic characterisation and genomic insights into a novel alkali tolerant bacterium VR-M41.</title>
        <authorList>
            <person name="Vemuluri V.R."/>
        </authorList>
    </citation>
    <scope>NUCLEOTIDE SEQUENCE [LARGE SCALE GENOMIC DNA]</scope>
    <source>
        <strain evidence="8 9">VR-M41</strain>
    </source>
</reference>
<keyword evidence="5 6" id="KW-0472">Membrane</keyword>
<dbReference type="RefSeq" id="WP_166277543.1">
    <property type="nucleotide sequence ID" value="NZ_JAAFGS010000008.1"/>
</dbReference>
<feature type="transmembrane region" description="Helical" evidence="6">
    <location>
        <begin position="226"/>
        <end position="252"/>
    </location>
</feature>
<organism evidence="8 9">
    <name type="scientific">Saccharibacillus alkalitolerans</name>
    <dbReference type="NCBI Taxonomy" id="2705290"/>
    <lineage>
        <taxon>Bacteria</taxon>
        <taxon>Bacillati</taxon>
        <taxon>Bacillota</taxon>
        <taxon>Bacilli</taxon>
        <taxon>Bacillales</taxon>
        <taxon>Paenibacillaceae</taxon>
        <taxon>Saccharibacillus</taxon>
    </lineage>
</organism>
<evidence type="ECO:0000256" key="5">
    <source>
        <dbReference type="ARBA" id="ARBA00023136"/>
    </source>
</evidence>
<feature type="transmembrane region" description="Helical" evidence="6">
    <location>
        <begin position="182"/>
        <end position="205"/>
    </location>
</feature>
<feature type="transmembrane region" description="Helical" evidence="6">
    <location>
        <begin position="21"/>
        <end position="42"/>
    </location>
</feature>
<dbReference type="PANTHER" id="PTHR30294:SF29">
    <property type="entry name" value="MULTIDRUG ABC TRANSPORTER PERMEASE YBHS-RELATED"/>
    <property type="match status" value="1"/>
</dbReference>
<dbReference type="EMBL" id="JAAFGS010000008">
    <property type="protein sequence ID" value="NGZ77334.1"/>
    <property type="molecule type" value="Genomic_DNA"/>
</dbReference>
<evidence type="ECO:0000313" key="9">
    <source>
        <dbReference type="Proteomes" id="UP000800303"/>
    </source>
</evidence>
<accession>A0ABX0FBJ9</accession>
<dbReference type="InterPro" id="IPR051449">
    <property type="entry name" value="ABC-2_transporter_component"/>
</dbReference>
<feature type="transmembrane region" description="Helical" evidence="6">
    <location>
        <begin position="337"/>
        <end position="355"/>
    </location>
</feature>
<evidence type="ECO:0000256" key="6">
    <source>
        <dbReference type="SAM" id="Phobius"/>
    </source>
</evidence>
<gene>
    <name evidence="8" type="ORF">GYN08_18750</name>
</gene>
<feature type="transmembrane region" description="Helical" evidence="6">
    <location>
        <begin position="312"/>
        <end position="331"/>
    </location>
</feature>
<dbReference type="Proteomes" id="UP000800303">
    <property type="component" value="Unassembled WGS sequence"/>
</dbReference>
<dbReference type="PANTHER" id="PTHR30294">
    <property type="entry name" value="MEMBRANE COMPONENT OF ABC TRANSPORTER YHHJ-RELATED"/>
    <property type="match status" value="1"/>
</dbReference>
<keyword evidence="2" id="KW-1003">Cell membrane</keyword>
<proteinExistence type="predicted"/>
<name>A0ABX0FBJ9_9BACL</name>
<dbReference type="Pfam" id="PF12698">
    <property type="entry name" value="ABC2_membrane_3"/>
    <property type="match status" value="1"/>
</dbReference>
<keyword evidence="4 6" id="KW-1133">Transmembrane helix</keyword>
<keyword evidence="3 6" id="KW-0812">Transmembrane</keyword>
<feature type="transmembrane region" description="Helical" evidence="6">
    <location>
        <begin position="367"/>
        <end position="389"/>
    </location>
</feature>
<evidence type="ECO:0000313" key="8">
    <source>
        <dbReference type="EMBL" id="NGZ77334.1"/>
    </source>
</evidence>
<sequence>MKTFGIVFGHSFKGRVRSKSFTWMTLLIVAAIAAIILIPRFFGGQALTEGTVAVVNKSPLPIEASELTSTVSPIYEWKMVPESELAAEQQLLQSEDLAAIVVIERSADAAAAPQIALSVNRKDDVSFAPNLSAYVERLNLNDRVESLGLTNEQAASLTIQPSLELNELNAGAKSFAETYLPIYTLLTLMFFMIYFFAGNVATSVAEEKGSRIQEILITKVSPVQLLAGKVVGVGLAGILQFAIIVGSGVLLMTFSGAGESLSLGGLSVDLSILGVQTLAVAAAMFILGYFFYATLFAAAGSIVSRSEEVNQAILPISMVFMVGFFLALIALKDPNGTLAVASSYIPLLTPMVLLVRVGAGEPALMEILLPILILAVSTLLVGLLSAKIYRGGVLLYGQKPSIGTMLKMLGVSNKPVRPQAVSSVQADKTGKPSDAA</sequence>
<evidence type="ECO:0000256" key="3">
    <source>
        <dbReference type="ARBA" id="ARBA00022692"/>
    </source>
</evidence>
<comment type="caution">
    <text evidence="8">The sequence shown here is derived from an EMBL/GenBank/DDBJ whole genome shotgun (WGS) entry which is preliminary data.</text>
</comment>
<protein>
    <submittedName>
        <fullName evidence="8">ABC transporter permease</fullName>
    </submittedName>
</protein>
<dbReference type="InterPro" id="IPR013525">
    <property type="entry name" value="ABC2_TM"/>
</dbReference>
<feature type="domain" description="ABC-2 type transporter transmembrane" evidence="7">
    <location>
        <begin position="19"/>
        <end position="386"/>
    </location>
</feature>
<keyword evidence="9" id="KW-1185">Reference proteome</keyword>
<comment type="subcellular location">
    <subcellularLocation>
        <location evidence="1">Cell membrane</location>
        <topology evidence="1">Multi-pass membrane protein</topology>
    </subcellularLocation>
</comment>
<evidence type="ECO:0000256" key="4">
    <source>
        <dbReference type="ARBA" id="ARBA00022989"/>
    </source>
</evidence>
<feature type="transmembrane region" description="Helical" evidence="6">
    <location>
        <begin position="272"/>
        <end position="300"/>
    </location>
</feature>
<evidence type="ECO:0000256" key="2">
    <source>
        <dbReference type="ARBA" id="ARBA00022475"/>
    </source>
</evidence>